<name>A0ACB8E2P5_DERSI</name>
<reference evidence="1" key="1">
    <citation type="submission" date="2020-05" db="EMBL/GenBank/DDBJ databases">
        <title>Large-scale comparative analyses of tick genomes elucidate their genetic diversity and vector capacities.</title>
        <authorList>
            <person name="Jia N."/>
            <person name="Wang J."/>
            <person name="Shi W."/>
            <person name="Du L."/>
            <person name="Sun Y."/>
            <person name="Zhan W."/>
            <person name="Jiang J."/>
            <person name="Wang Q."/>
            <person name="Zhang B."/>
            <person name="Ji P."/>
            <person name="Sakyi L.B."/>
            <person name="Cui X."/>
            <person name="Yuan T."/>
            <person name="Jiang B."/>
            <person name="Yang W."/>
            <person name="Lam T.T.-Y."/>
            <person name="Chang Q."/>
            <person name="Ding S."/>
            <person name="Wang X."/>
            <person name="Zhu J."/>
            <person name="Ruan X."/>
            <person name="Zhao L."/>
            <person name="Wei J."/>
            <person name="Que T."/>
            <person name="Du C."/>
            <person name="Cheng J."/>
            <person name="Dai P."/>
            <person name="Han X."/>
            <person name="Huang E."/>
            <person name="Gao Y."/>
            <person name="Liu J."/>
            <person name="Shao H."/>
            <person name="Ye R."/>
            <person name="Li L."/>
            <person name="Wei W."/>
            <person name="Wang X."/>
            <person name="Wang C."/>
            <person name="Yang T."/>
            <person name="Huo Q."/>
            <person name="Li W."/>
            <person name="Guo W."/>
            <person name="Chen H."/>
            <person name="Zhou L."/>
            <person name="Ni X."/>
            <person name="Tian J."/>
            <person name="Zhou Y."/>
            <person name="Sheng Y."/>
            <person name="Liu T."/>
            <person name="Pan Y."/>
            <person name="Xia L."/>
            <person name="Li J."/>
            <person name="Zhao F."/>
            <person name="Cao W."/>
        </authorList>
    </citation>
    <scope>NUCLEOTIDE SEQUENCE</scope>
    <source>
        <strain evidence="1">Dsil-2018</strain>
    </source>
</reference>
<comment type="caution">
    <text evidence="1">The sequence shown here is derived from an EMBL/GenBank/DDBJ whole genome shotgun (WGS) entry which is preliminary data.</text>
</comment>
<evidence type="ECO:0000313" key="2">
    <source>
        <dbReference type="Proteomes" id="UP000821865"/>
    </source>
</evidence>
<gene>
    <name evidence="1" type="ORF">HPB49_019469</name>
</gene>
<keyword evidence="2" id="KW-1185">Reference proteome</keyword>
<sequence length="154" mass="14568">MACELRQAAAPSWHTSVAQTALSVRVSAGECPVGGVGGPGLGVAPGVGGGYGGYGGGVGGAAAASAGYESAGGFANKAAGQEAGQGSFAYNLGGSDKKVFGHSSSYGDSKSFGLSESEGFNRGEGQASHGSAFGKEAAGSGSTSHSSGKEVVVG</sequence>
<accession>A0ACB8E2P5</accession>
<organism evidence="1 2">
    <name type="scientific">Dermacentor silvarum</name>
    <name type="common">Tick</name>
    <dbReference type="NCBI Taxonomy" id="543639"/>
    <lineage>
        <taxon>Eukaryota</taxon>
        <taxon>Metazoa</taxon>
        <taxon>Ecdysozoa</taxon>
        <taxon>Arthropoda</taxon>
        <taxon>Chelicerata</taxon>
        <taxon>Arachnida</taxon>
        <taxon>Acari</taxon>
        <taxon>Parasitiformes</taxon>
        <taxon>Ixodida</taxon>
        <taxon>Ixodoidea</taxon>
        <taxon>Ixodidae</taxon>
        <taxon>Rhipicephalinae</taxon>
        <taxon>Dermacentor</taxon>
    </lineage>
</organism>
<evidence type="ECO:0000313" key="1">
    <source>
        <dbReference type="EMBL" id="KAH7980816.1"/>
    </source>
</evidence>
<dbReference type="EMBL" id="CM023470">
    <property type="protein sequence ID" value="KAH7980816.1"/>
    <property type="molecule type" value="Genomic_DNA"/>
</dbReference>
<proteinExistence type="predicted"/>
<protein>
    <submittedName>
        <fullName evidence="1">Uncharacterized protein</fullName>
    </submittedName>
</protein>
<dbReference type="Proteomes" id="UP000821865">
    <property type="component" value="Chromosome 1"/>
</dbReference>